<feature type="transmembrane region" description="Helical" evidence="6">
    <location>
        <begin position="12"/>
        <end position="33"/>
    </location>
</feature>
<feature type="transmembrane region" description="Helical" evidence="6">
    <location>
        <begin position="64"/>
        <end position="89"/>
    </location>
</feature>
<evidence type="ECO:0000256" key="2">
    <source>
        <dbReference type="ARBA" id="ARBA00022475"/>
    </source>
</evidence>
<proteinExistence type="predicted"/>
<dbReference type="EMBL" id="NRRE01000011">
    <property type="protein sequence ID" value="MBK1696148.1"/>
    <property type="molecule type" value="Genomic_DNA"/>
</dbReference>
<feature type="transmembrane region" description="Helical" evidence="6">
    <location>
        <begin position="244"/>
        <end position="263"/>
    </location>
</feature>
<keyword evidence="3 6" id="KW-0812">Transmembrane</keyword>
<keyword evidence="2" id="KW-1003">Cell membrane</keyword>
<feature type="transmembrane region" description="Helical" evidence="6">
    <location>
        <begin position="163"/>
        <end position="185"/>
    </location>
</feature>
<comment type="subcellular location">
    <subcellularLocation>
        <location evidence="1">Cell membrane</location>
        <topology evidence="1">Multi-pass membrane protein</topology>
    </subcellularLocation>
</comment>
<name>A0A934UYU8_9PROT</name>
<feature type="transmembrane region" description="Helical" evidence="6">
    <location>
        <begin position="129"/>
        <end position="151"/>
    </location>
</feature>
<feature type="transmembrane region" description="Helical" evidence="6">
    <location>
        <begin position="270"/>
        <end position="288"/>
    </location>
</feature>
<evidence type="ECO:0000256" key="4">
    <source>
        <dbReference type="ARBA" id="ARBA00022989"/>
    </source>
</evidence>
<keyword evidence="4 6" id="KW-1133">Transmembrane helix</keyword>
<organism evidence="7 8">
    <name type="scientific">Rhodovibrio salinarum</name>
    <dbReference type="NCBI Taxonomy" id="1087"/>
    <lineage>
        <taxon>Bacteria</taxon>
        <taxon>Pseudomonadati</taxon>
        <taxon>Pseudomonadota</taxon>
        <taxon>Alphaproteobacteria</taxon>
        <taxon>Rhodospirillales</taxon>
        <taxon>Rhodovibrionaceae</taxon>
        <taxon>Rhodovibrio</taxon>
    </lineage>
</organism>
<evidence type="ECO:0000313" key="7">
    <source>
        <dbReference type="EMBL" id="MBK1696148.1"/>
    </source>
</evidence>
<accession>A0A934UYU8</accession>
<dbReference type="PANTHER" id="PTHR32196">
    <property type="entry name" value="ABC TRANSPORTER PERMEASE PROTEIN YPHD-RELATED-RELATED"/>
    <property type="match status" value="1"/>
</dbReference>
<protein>
    <submittedName>
        <fullName evidence="7">ABC transporter permease</fullName>
    </submittedName>
</protein>
<feature type="transmembrane region" description="Helical" evidence="6">
    <location>
        <begin position="39"/>
        <end position="57"/>
    </location>
</feature>
<feature type="transmembrane region" description="Helical" evidence="6">
    <location>
        <begin position="95"/>
        <end position="122"/>
    </location>
</feature>
<dbReference type="AlphaFoldDB" id="A0A934UYU8"/>
<feature type="transmembrane region" description="Helical" evidence="6">
    <location>
        <begin position="294"/>
        <end position="316"/>
    </location>
</feature>
<dbReference type="Proteomes" id="UP000778970">
    <property type="component" value="Unassembled WGS sequence"/>
</dbReference>
<evidence type="ECO:0000256" key="6">
    <source>
        <dbReference type="SAM" id="Phobius"/>
    </source>
</evidence>
<sequence length="325" mass="32903">MAYGSKTSALSRLAGNGAAIIALVYVVLFSIYAVSEPTALSLFSITNLVNNFVPLALAAAGQTLIVLLAGFDLSVAGVISLTNVVLAVTPLEGPLGALAGLAIALAIGGVAGSINGLLVAYLRIQSIAATLGTMIVLKGVALLILSAPGGWISDWIVYELTDVAFGLVPISGLILLAVAGVWLALKRTDFGAAIYAVGEDETSASLSGINTRLTKFKSYCLAGMFYGLAGYMLSAQTATGNPNAGEPFLLLCFASVAIGGTSFSGGRGGMIGSIIGAATLLLMQKVLFSTGVSSFYTGMFQGAVMIAAVVFAAAMLRVSIRKGAA</sequence>
<dbReference type="InterPro" id="IPR001851">
    <property type="entry name" value="ABC_transp_permease"/>
</dbReference>
<feature type="transmembrane region" description="Helical" evidence="6">
    <location>
        <begin position="219"/>
        <end position="238"/>
    </location>
</feature>
<evidence type="ECO:0000313" key="8">
    <source>
        <dbReference type="Proteomes" id="UP000778970"/>
    </source>
</evidence>
<keyword evidence="8" id="KW-1185">Reference proteome</keyword>
<dbReference type="RefSeq" id="WP_027288107.1">
    <property type="nucleotide sequence ID" value="NZ_NRRE01000011.1"/>
</dbReference>
<evidence type="ECO:0000256" key="3">
    <source>
        <dbReference type="ARBA" id="ARBA00022692"/>
    </source>
</evidence>
<gene>
    <name evidence="7" type="ORF">CKO21_02685</name>
</gene>
<dbReference type="GO" id="GO:0005886">
    <property type="term" value="C:plasma membrane"/>
    <property type="evidence" value="ECO:0007669"/>
    <property type="project" value="UniProtKB-SubCell"/>
</dbReference>
<evidence type="ECO:0000256" key="1">
    <source>
        <dbReference type="ARBA" id="ARBA00004651"/>
    </source>
</evidence>
<dbReference type="Pfam" id="PF02653">
    <property type="entry name" value="BPD_transp_2"/>
    <property type="match status" value="1"/>
</dbReference>
<comment type="caution">
    <text evidence="7">The sequence shown here is derived from an EMBL/GenBank/DDBJ whole genome shotgun (WGS) entry which is preliminary data.</text>
</comment>
<keyword evidence="5 6" id="KW-0472">Membrane</keyword>
<reference evidence="7" key="1">
    <citation type="submission" date="2017-08" db="EMBL/GenBank/DDBJ databases">
        <authorList>
            <person name="Imhoff J.F."/>
            <person name="Rahn T."/>
            <person name="Kuenzel S."/>
            <person name="Neulinger S.C."/>
        </authorList>
    </citation>
    <scope>NUCLEOTIDE SEQUENCE</scope>
    <source>
        <strain evidence="7">DSM 9154</strain>
    </source>
</reference>
<dbReference type="CDD" id="cd06579">
    <property type="entry name" value="TM_PBP1_transp_AraH_like"/>
    <property type="match status" value="1"/>
</dbReference>
<reference evidence="7" key="2">
    <citation type="journal article" date="2020" name="Microorganisms">
        <title>Osmotic Adaptation and Compatible Solute Biosynthesis of Phototrophic Bacteria as Revealed from Genome Analyses.</title>
        <authorList>
            <person name="Imhoff J.F."/>
            <person name="Rahn T."/>
            <person name="Kunzel S."/>
            <person name="Keller A."/>
            <person name="Neulinger S.C."/>
        </authorList>
    </citation>
    <scope>NUCLEOTIDE SEQUENCE</scope>
    <source>
        <strain evidence="7">DSM 9154</strain>
    </source>
</reference>
<evidence type="ECO:0000256" key="5">
    <source>
        <dbReference type="ARBA" id="ARBA00023136"/>
    </source>
</evidence>
<dbReference type="GO" id="GO:0022857">
    <property type="term" value="F:transmembrane transporter activity"/>
    <property type="evidence" value="ECO:0007669"/>
    <property type="project" value="InterPro"/>
</dbReference>